<comment type="caution">
    <text evidence="3">The sequence shown here is derived from an EMBL/GenBank/DDBJ whole genome shotgun (WGS) entry which is preliminary data.</text>
</comment>
<dbReference type="PANTHER" id="PTHR12187">
    <property type="entry name" value="AGAP000124-PA"/>
    <property type="match status" value="1"/>
</dbReference>
<evidence type="ECO:0000313" key="4">
    <source>
        <dbReference type="Proteomes" id="UP001623348"/>
    </source>
</evidence>
<keyword evidence="2" id="KW-0443">Lipid metabolism</keyword>
<evidence type="ECO:0000256" key="1">
    <source>
        <dbReference type="ARBA" id="ARBA00022801"/>
    </source>
</evidence>
<reference evidence="3 4" key="1">
    <citation type="submission" date="2024-06" db="EMBL/GenBank/DDBJ databases">
        <title>The draft genome of Grus japonensis, version 3.</title>
        <authorList>
            <person name="Nabeshima K."/>
            <person name="Suzuki S."/>
            <person name="Onuma M."/>
        </authorList>
    </citation>
    <scope>NUCLEOTIDE SEQUENCE [LARGE SCALE GENOMIC DNA]</scope>
    <source>
        <strain evidence="3 4">451A</strain>
    </source>
</reference>
<dbReference type="InterPro" id="IPR039034">
    <property type="entry name" value="INPP4"/>
</dbReference>
<dbReference type="AlphaFoldDB" id="A0ABC9WXM4"/>
<dbReference type="PANTHER" id="PTHR12187:SF3">
    <property type="entry name" value="INOSITOL POLYPHOSPHATE 4-PHOSPHATASE TYPE II"/>
    <property type="match status" value="1"/>
</dbReference>
<dbReference type="Proteomes" id="UP001623348">
    <property type="component" value="Unassembled WGS sequence"/>
</dbReference>
<keyword evidence="1" id="KW-0378">Hydrolase</keyword>
<dbReference type="GO" id="GO:0006629">
    <property type="term" value="P:lipid metabolic process"/>
    <property type="evidence" value="ECO:0007669"/>
    <property type="project" value="UniProtKB-KW"/>
</dbReference>
<accession>A0ABC9WXM4</accession>
<name>A0ABC9WXM4_GRUJA</name>
<evidence type="ECO:0000313" key="3">
    <source>
        <dbReference type="EMBL" id="GAB0189322.1"/>
    </source>
</evidence>
<dbReference type="GO" id="GO:0016788">
    <property type="term" value="F:hydrolase activity, acting on ester bonds"/>
    <property type="evidence" value="ECO:0007669"/>
    <property type="project" value="UniProtKB-ARBA"/>
</dbReference>
<protein>
    <submittedName>
        <fullName evidence="3">Inositol polyphosphate 4-phosphatase type II</fullName>
    </submittedName>
</protein>
<keyword evidence="4" id="KW-1185">Reference proteome</keyword>
<evidence type="ECO:0000256" key="2">
    <source>
        <dbReference type="ARBA" id="ARBA00023098"/>
    </source>
</evidence>
<sequence>MAETTLSFHVPKELINLHIKEDMRRNQELKDLGELAPHWDNMRRSVIAHCDQMLSMYQDTLAELVKHTDALYDVITVGAPAAHFQGFKNGGLRKLLSKFEAERRK</sequence>
<gene>
    <name evidence="3" type="ORF">GRJ2_001397500</name>
</gene>
<proteinExistence type="predicted"/>
<dbReference type="EMBL" id="BAAFJT010000004">
    <property type="protein sequence ID" value="GAB0189322.1"/>
    <property type="molecule type" value="Genomic_DNA"/>
</dbReference>
<organism evidence="3 4">
    <name type="scientific">Grus japonensis</name>
    <name type="common">Japanese crane</name>
    <name type="synonym">Red-crowned crane</name>
    <dbReference type="NCBI Taxonomy" id="30415"/>
    <lineage>
        <taxon>Eukaryota</taxon>
        <taxon>Metazoa</taxon>
        <taxon>Chordata</taxon>
        <taxon>Craniata</taxon>
        <taxon>Vertebrata</taxon>
        <taxon>Euteleostomi</taxon>
        <taxon>Archelosauria</taxon>
        <taxon>Archosauria</taxon>
        <taxon>Dinosauria</taxon>
        <taxon>Saurischia</taxon>
        <taxon>Theropoda</taxon>
        <taxon>Coelurosauria</taxon>
        <taxon>Aves</taxon>
        <taxon>Neognathae</taxon>
        <taxon>Neoaves</taxon>
        <taxon>Gruiformes</taxon>
        <taxon>Gruidae</taxon>
        <taxon>Grus</taxon>
    </lineage>
</organism>